<proteinExistence type="predicted"/>
<protein>
    <submittedName>
        <fullName evidence="1">Uncharacterized protein</fullName>
    </submittedName>
</protein>
<organism evidence="1 2">
    <name type="scientific">Parasedimentitalea marina</name>
    <dbReference type="NCBI Taxonomy" id="2483033"/>
    <lineage>
        <taxon>Bacteria</taxon>
        <taxon>Pseudomonadati</taxon>
        <taxon>Pseudomonadota</taxon>
        <taxon>Alphaproteobacteria</taxon>
        <taxon>Rhodobacterales</taxon>
        <taxon>Paracoccaceae</taxon>
        <taxon>Parasedimentitalea</taxon>
    </lineage>
</organism>
<dbReference type="Proteomes" id="UP000283063">
    <property type="component" value="Chromosome"/>
</dbReference>
<evidence type="ECO:0000313" key="2">
    <source>
        <dbReference type="Proteomes" id="UP000283063"/>
    </source>
</evidence>
<accession>A0A3T0N8N1</accession>
<dbReference type="KEGG" id="sedi:EBB79_05710"/>
<sequence>MTICACLVTLAATGCTRVPELEDQLTADLRSADYPELVPLDQAAAPLPLPATQSAELEQQLLARSARLQNRARALRSVSN</sequence>
<reference evidence="1 2" key="1">
    <citation type="submission" date="2018-10" db="EMBL/GenBank/DDBJ databases">
        <title>Parasedimentitalea marina sp. nov., a psychrophilic bacterium isolated from deep seawater of the New Britain Trench.</title>
        <authorList>
            <person name="Cao J."/>
        </authorList>
    </citation>
    <scope>NUCLEOTIDE SEQUENCE [LARGE SCALE GENOMIC DNA]</scope>
    <source>
        <strain evidence="1 2">W43</strain>
    </source>
</reference>
<dbReference type="EMBL" id="CP033219">
    <property type="protein sequence ID" value="AZV80331.1"/>
    <property type="molecule type" value="Genomic_DNA"/>
</dbReference>
<gene>
    <name evidence="1" type="ORF">EBB79_05710</name>
</gene>
<name>A0A3T0N8N1_9RHOB</name>
<keyword evidence="2" id="KW-1185">Reference proteome</keyword>
<dbReference type="AlphaFoldDB" id="A0A3T0N8N1"/>
<evidence type="ECO:0000313" key="1">
    <source>
        <dbReference type="EMBL" id="AZV80331.1"/>
    </source>
</evidence>
<dbReference type="OrthoDB" id="7871283at2"/>